<evidence type="ECO:0000313" key="2">
    <source>
        <dbReference type="EMBL" id="QDT66949.1"/>
    </source>
</evidence>
<dbReference type="AlphaFoldDB" id="A0A517TF06"/>
<dbReference type="Pfam" id="PF05685">
    <property type="entry name" value="Uma2"/>
    <property type="match status" value="1"/>
</dbReference>
<dbReference type="RefSeq" id="WP_145266510.1">
    <property type="nucleotide sequence ID" value="NZ_CP036316.1"/>
</dbReference>
<name>A0A517TF06_9PLAN</name>
<evidence type="ECO:0000313" key="3">
    <source>
        <dbReference type="Proteomes" id="UP000319976"/>
    </source>
</evidence>
<dbReference type="KEGG" id="chya:V22_42210"/>
<protein>
    <recommendedName>
        <fullName evidence="1">Putative restriction endonuclease domain-containing protein</fullName>
    </recommendedName>
</protein>
<dbReference type="InterPro" id="IPR008538">
    <property type="entry name" value="Uma2"/>
</dbReference>
<dbReference type="Proteomes" id="UP000319976">
    <property type="component" value="Chromosome"/>
</dbReference>
<dbReference type="Gene3D" id="3.90.1570.10">
    <property type="entry name" value="tt1808, chain A"/>
    <property type="match status" value="1"/>
</dbReference>
<gene>
    <name evidence="2" type="ORF">V22_42210</name>
</gene>
<evidence type="ECO:0000259" key="1">
    <source>
        <dbReference type="Pfam" id="PF05685"/>
    </source>
</evidence>
<dbReference type="InterPro" id="IPR011335">
    <property type="entry name" value="Restrct_endonuc-II-like"/>
</dbReference>
<keyword evidence="3" id="KW-1185">Reference proteome</keyword>
<dbReference type="SUPFAM" id="SSF52980">
    <property type="entry name" value="Restriction endonuclease-like"/>
    <property type="match status" value="1"/>
</dbReference>
<organism evidence="2 3">
    <name type="scientific">Calycomorphotria hydatis</name>
    <dbReference type="NCBI Taxonomy" id="2528027"/>
    <lineage>
        <taxon>Bacteria</taxon>
        <taxon>Pseudomonadati</taxon>
        <taxon>Planctomycetota</taxon>
        <taxon>Planctomycetia</taxon>
        <taxon>Planctomycetales</taxon>
        <taxon>Planctomycetaceae</taxon>
        <taxon>Calycomorphotria</taxon>
    </lineage>
</organism>
<dbReference type="InterPro" id="IPR012296">
    <property type="entry name" value="Nuclease_put_TT1808"/>
</dbReference>
<reference evidence="2 3" key="1">
    <citation type="submission" date="2019-02" db="EMBL/GenBank/DDBJ databases">
        <title>Deep-cultivation of Planctomycetes and their phenomic and genomic characterization uncovers novel biology.</title>
        <authorList>
            <person name="Wiegand S."/>
            <person name="Jogler M."/>
            <person name="Boedeker C."/>
            <person name="Pinto D."/>
            <person name="Vollmers J."/>
            <person name="Rivas-Marin E."/>
            <person name="Kohn T."/>
            <person name="Peeters S.H."/>
            <person name="Heuer A."/>
            <person name="Rast P."/>
            <person name="Oberbeckmann S."/>
            <person name="Bunk B."/>
            <person name="Jeske O."/>
            <person name="Meyerdierks A."/>
            <person name="Storesund J.E."/>
            <person name="Kallscheuer N."/>
            <person name="Luecker S."/>
            <person name="Lage O.M."/>
            <person name="Pohl T."/>
            <person name="Merkel B.J."/>
            <person name="Hornburger P."/>
            <person name="Mueller R.-W."/>
            <person name="Bruemmer F."/>
            <person name="Labrenz M."/>
            <person name="Spormann A.M."/>
            <person name="Op den Camp H."/>
            <person name="Overmann J."/>
            <person name="Amann R."/>
            <person name="Jetten M.S.M."/>
            <person name="Mascher T."/>
            <person name="Medema M.H."/>
            <person name="Devos D.P."/>
            <person name="Kaster A.-K."/>
            <person name="Ovreas L."/>
            <person name="Rohde M."/>
            <person name="Galperin M.Y."/>
            <person name="Jogler C."/>
        </authorList>
    </citation>
    <scope>NUCLEOTIDE SEQUENCE [LARGE SCALE GENOMIC DNA]</scope>
    <source>
        <strain evidence="2 3">V22</strain>
    </source>
</reference>
<sequence length="204" mass="23504">MALLINDQYVEERLIAERREKGLDHRDEIWDGVYFMSPSPNDLHQDLAGRIYAILLEVIQIPGLGEARFGLNVTDRADDWTQNYRCPDVAVYLNENPAENRSSHWLGGPDLAVEIVSKHDRSYEKLDFYAKVNTREVIILDRDPWKLVLYRLGDGELKEVATSTVENGVIVTTESVPLNWELITGEERPAVKVRQVDEERDWVL</sequence>
<dbReference type="CDD" id="cd06260">
    <property type="entry name" value="DUF820-like"/>
    <property type="match status" value="1"/>
</dbReference>
<dbReference type="OrthoDB" id="274140at2"/>
<dbReference type="EMBL" id="CP036316">
    <property type="protein sequence ID" value="QDT66949.1"/>
    <property type="molecule type" value="Genomic_DNA"/>
</dbReference>
<proteinExistence type="predicted"/>
<feature type="domain" description="Putative restriction endonuclease" evidence="1">
    <location>
        <begin position="24"/>
        <end position="181"/>
    </location>
</feature>
<accession>A0A517TF06</accession>